<keyword evidence="4 6" id="KW-0378">Hydrolase</keyword>
<evidence type="ECO:0000256" key="6">
    <source>
        <dbReference type="RuleBase" id="RU361156"/>
    </source>
</evidence>
<dbReference type="PANTHER" id="PTHR11802">
    <property type="entry name" value="SERINE PROTEASE FAMILY S10 SERINE CARBOXYPEPTIDASE"/>
    <property type="match status" value="1"/>
</dbReference>
<dbReference type="EMBL" id="JASWJB010000020">
    <property type="protein sequence ID" value="KAK2612088.1"/>
    <property type="molecule type" value="Genomic_DNA"/>
</dbReference>
<keyword evidence="5" id="KW-0325">Glycoprotein</keyword>
<name>A0AAJ0FXT3_9HYPO</name>
<dbReference type="Proteomes" id="UP001251528">
    <property type="component" value="Unassembled WGS sequence"/>
</dbReference>
<dbReference type="GO" id="GO:0006508">
    <property type="term" value="P:proteolysis"/>
    <property type="evidence" value="ECO:0007669"/>
    <property type="project" value="UniProtKB-KW"/>
</dbReference>
<keyword evidence="3 6" id="KW-0645">Protease</keyword>
<dbReference type="InterPro" id="IPR029058">
    <property type="entry name" value="AB_hydrolase_fold"/>
</dbReference>
<sequence>MKNQLMPLLGLFVTSAIIGIGESRVHPSQHRGKDGVAQLVNDKAVWDAPAIQARADSNPVSNRFLSDKTEKFAVNGTGIPLVDFDVGESYAGLLPISDNENERDNLFFWFFPASDEKNRKRREITIFLNGGPGCSSLYGLFQENGPFIWRPGTQKPVRNPWSWHHLTDVVWIDQPVTVGFSTGNVTIHNEDELAQQFMGFWKNFVDKFRMQGYKVYIAGESYGGYYGSYISNHFIDANDTEYYNLRGLMLLNGQISNIDIHQQVVAEAFVQQNYNLMSFGDRMMDTIRNVSDRCGYREYLNKYYTYPPAGPQPALGPWAEKSNGAVGYKEGCELWMSIYRESILENPCFNIYNIQDHCPSLPNPIDETNYFQREDVKNAIHVPLEAKWNLCIDTAFVTEDGSNPPSHRELPKVIDKTQNVMLVQGASDFVIPANGILLAVQNMTWGGKMGFQSKPVSPFYVPRWGWGHHRGEYYGGDLAERSGVLGTTHHERGLTVVVLTSAGHGAAYQAGTATFRNLEKLLGRIDSLSEPGPFTLPQLRDIPQLEKPLGKGTYPIPWVVAGH</sequence>
<evidence type="ECO:0000256" key="4">
    <source>
        <dbReference type="ARBA" id="ARBA00022801"/>
    </source>
</evidence>
<keyword evidence="2 6" id="KW-0121">Carboxypeptidase</keyword>
<comment type="similarity">
    <text evidence="1 6">Belongs to the peptidase S10 family.</text>
</comment>
<dbReference type="PANTHER" id="PTHR11802:SF479">
    <property type="entry name" value="CARBOXYPEPTIDASE"/>
    <property type="match status" value="1"/>
</dbReference>
<accession>A0AAJ0FXT3</accession>
<dbReference type="AlphaFoldDB" id="A0AAJ0FXT3"/>
<protein>
    <recommendedName>
        <fullName evidence="6">Carboxypeptidase</fullName>
        <ecNumber evidence="6">3.4.16.-</ecNumber>
    </recommendedName>
</protein>
<keyword evidence="8" id="KW-1185">Reference proteome</keyword>
<comment type="caution">
    <text evidence="7">The sequence shown here is derived from an EMBL/GenBank/DDBJ whole genome shotgun (WGS) entry which is preliminary data.</text>
</comment>
<evidence type="ECO:0000313" key="8">
    <source>
        <dbReference type="Proteomes" id="UP001251528"/>
    </source>
</evidence>
<evidence type="ECO:0000256" key="3">
    <source>
        <dbReference type="ARBA" id="ARBA00022670"/>
    </source>
</evidence>
<dbReference type="PRINTS" id="PR00724">
    <property type="entry name" value="CRBOXYPTASEC"/>
</dbReference>
<dbReference type="Pfam" id="PF00450">
    <property type="entry name" value="Peptidase_S10"/>
    <property type="match status" value="1"/>
</dbReference>
<feature type="chain" id="PRO_5042317875" description="Carboxypeptidase" evidence="6">
    <location>
        <begin position="24"/>
        <end position="563"/>
    </location>
</feature>
<dbReference type="SUPFAM" id="SSF53474">
    <property type="entry name" value="alpha/beta-Hydrolases"/>
    <property type="match status" value="1"/>
</dbReference>
<dbReference type="EC" id="3.4.16.-" evidence="6"/>
<reference evidence="7" key="1">
    <citation type="submission" date="2023-06" db="EMBL/GenBank/DDBJ databases">
        <title>Conoideocrella luteorostrata (Hypocreales: Clavicipitaceae), a potential biocontrol fungus for elongate hemlock scale in United States Christmas tree production areas.</title>
        <authorList>
            <person name="Barrett H."/>
            <person name="Lovett B."/>
            <person name="Macias A.M."/>
            <person name="Stajich J.E."/>
            <person name="Kasson M.T."/>
        </authorList>
    </citation>
    <scope>NUCLEOTIDE SEQUENCE</scope>
    <source>
        <strain evidence="7">ARSEF 14590</strain>
    </source>
</reference>
<evidence type="ECO:0000256" key="2">
    <source>
        <dbReference type="ARBA" id="ARBA00022645"/>
    </source>
</evidence>
<organism evidence="7 8">
    <name type="scientific">Conoideocrella luteorostrata</name>
    <dbReference type="NCBI Taxonomy" id="1105319"/>
    <lineage>
        <taxon>Eukaryota</taxon>
        <taxon>Fungi</taxon>
        <taxon>Dikarya</taxon>
        <taxon>Ascomycota</taxon>
        <taxon>Pezizomycotina</taxon>
        <taxon>Sordariomycetes</taxon>
        <taxon>Hypocreomycetidae</taxon>
        <taxon>Hypocreales</taxon>
        <taxon>Clavicipitaceae</taxon>
        <taxon>Conoideocrella</taxon>
    </lineage>
</organism>
<dbReference type="InterPro" id="IPR018202">
    <property type="entry name" value="Ser_caboxypep_ser_AS"/>
</dbReference>
<gene>
    <name evidence="7" type="ORF">QQS21_001817</name>
</gene>
<keyword evidence="6" id="KW-0732">Signal</keyword>
<dbReference type="PROSITE" id="PS00131">
    <property type="entry name" value="CARBOXYPEPT_SER_SER"/>
    <property type="match status" value="1"/>
</dbReference>
<evidence type="ECO:0000256" key="1">
    <source>
        <dbReference type="ARBA" id="ARBA00009431"/>
    </source>
</evidence>
<dbReference type="GO" id="GO:0004185">
    <property type="term" value="F:serine-type carboxypeptidase activity"/>
    <property type="evidence" value="ECO:0007669"/>
    <property type="project" value="UniProtKB-UniRule"/>
</dbReference>
<proteinExistence type="inferred from homology"/>
<evidence type="ECO:0000313" key="7">
    <source>
        <dbReference type="EMBL" id="KAK2612088.1"/>
    </source>
</evidence>
<feature type="signal peptide" evidence="6">
    <location>
        <begin position="1"/>
        <end position="23"/>
    </location>
</feature>
<dbReference type="Gene3D" id="3.40.50.1820">
    <property type="entry name" value="alpha/beta hydrolase"/>
    <property type="match status" value="1"/>
</dbReference>
<evidence type="ECO:0000256" key="5">
    <source>
        <dbReference type="ARBA" id="ARBA00023180"/>
    </source>
</evidence>
<dbReference type="InterPro" id="IPR001563">
    <property type="entry name" value="Peptidase_S10"/>
</dbReference>